<reference evidence="1 2" key="1">
    <citation type="submission" date="2018-09" db="EMBL/GenBank/DDBJ databases">
        <authorList>
            <person name="Zhu H."/>
        </authorList>
    </citation>
    <scope>NUCLEOTIDE SEQUENCE [LARGE SCALE GENOMIC DNA]</scope>
    <source>
        <strain evidence="1 2">K1S02-61</strain>
    </source>
</reference>
<name>A0A418Y764_9BURK</name>
<sequence>MSKSARYEWRDKQASLHERLKGFLQNPGDEQMETLVEEMRAYADAARSGSIDIPTRSTIYN</sequence>
<protein>
    <submittedName>
        <fullName evidence="1">Uncharacterized protein</fullName>
    </submittedName>
</protein>
<accession>A0A418Y764</accession>
<dbReference type="Proteomes" id="UP000284006">
    <property type="component" value="Unassembled WGS sequence"/>
</dbReference>
<dbReference type="OrthoDB" id="8779278at2"/>
<keyword evidence="2" id="KW-1185">Reference proteome</keyword>
<organism evidence="1 2">
    <name type="scientific">Massilia cavernae</name>
    <dbReference type="NCBI Taxonomy" id="2320864"/>
    <lineage>
        <taxon>Bacteria</taxon>
        <taxon>Pseudomonadati</taxon>
        <taxon>Pseudomonadota</taxon>
        <taxon>Betaproteobacteria</taxon>
        <taxon>Burkholderiales</taxon>
        <taxon>Oxalobacteraceae</taxon>
        <taxon>Telluria group</taxon>
        <taxon>Massilia</taxon>
    </lineage>
</organism>
<comment type="caution">
    <text evidence="1">The sequence shown here is derived from an EMBL/GenBank/DDBJ whole genome shotgun (WGS) entry which is preliminary data.</text>
</comment>
<evidence type="ECO:0000313" key="1">
    <source>
        <dbReference type="EMBL" id="RJG25408.1"/>
    </source>
</evidence>
<gene>
    <name evidence="1" type="ORF">D3872_02830</name>
</gene>
<proteinExistence type="predicted"/>
<dbReference type="RefSeq" id="WP_119809384.1">
    <property type="nucleotide sequence ID" value="NZ_QYUP01000024.1"/>
</dbReference>
<evidence type="ECO:0000313" key="2">
    <source>
        <dbReference type="Proteomes" id="UP000284006"/>
    </source>
</evidence>
<dbReference type="AlphaFoldDB" id="A0A418Y764"/>
<dbReference type="EMBL" id="QYUP01000024">
    <property type="protein sequence ID" value="RJG25408.1"/>
    <property type="molecule type" value="Genomic_DNA"/>
</dbReference>